<comment type="caution">
    <text evidence="1">The sequence shown here is derived from an EMBL/GenBank/DDBJ whole genome shotgun (WGS) entry which is preliminary data.</text>
</comment>
<dbReference type="Proteomes" id="UP000736787">
    <property type="component" value="Unassembled WGS sequence"/>
</dbReference>
<reference evidence="1" key="1">
    <citation type="submission" date="2018-10" db="EMBL/GenBank/DDBJ databases">
        <title>Effector identification in a new, highly contiguous assembly of the strawberry crown rot pathogen Phytophthora cactorum.</title>
        <authorList>
            <person name="Armitage A.D."/>
            <person name="Nellist C.F."/>
            <person name="Bates H."/>
            <person name="Vickerstaff R.J."/>
            <person name="Harrison R.J."/>
        </authorList>
    </citation>
    <scope>NUCLEOTIDE SEQUENCE</scope>
    <source>
        <strain evidence="1">4040</strain>
    </source>
</reference>
<sequence>MALVSVSAPLGHEPLMGGFVRLTAARALDITSYLSPA</sequence>
<dbReference type="AlphaFoldDB" id="A0A8T1LLQ5"/>
<proteinExistence type="predicted"/>
<gene>
    <name evidence="1" type="ORF">PC117_g502</name>
</gene>
<organism evidence="1 2">
    <name type="scientific">Phytophthora cactorum</name>
    <dbReference type="NCBI Taxonomy" id="29920"/>
    <lineage>
        <taxon>Eukaryota</taxon>
        <taxon>Sar</taxon>
        <taxon>Stramenopiles</taxon>
        <taxon>Oomycota</taxon>
        <taxon>Peronosporomycetes</taxon>
        <taxon>Peronosporales</taxon>
        <taxon>Peronosporaceae</taxon>
        <taxon>Phytophthora</taxon>
    </lineage>
</organism>
<evidence type="ECO:0000313" key="1">
    <source>
        <dbReference type="EMBL" id="KAG2955225.1"/>
    </source>
</evidence>
<name>A0A8T1LLQ5_9STRA</name>
<accession>A0A8T1LLQ5</accession>
<evidence type="ECO:0000313" key="2">
    <source>
        <dbReference type="Proteomes" id="UP000736787"/>
    </source>
</evidence>
<dbReference type="EMBL" id="RCMK01000006">
    <property type="protein sequence ID" value="KAG2955225.1"/>
    <property type="molecule type" value="Genomic_DNA"/>
</dbReference>
<protein>
    <submittedName>
        <fullName evidence="1">Uncharacterized protein</fullName>
    </submittedName>
</protein>